<feature type="region of interest" description="Disordered" evidence="5">
    <location>
        <begin position="1"/>
        <end position="41"/>
    </location>
</feature>
<dbReference type="AlphaFoldDB" id="A0A194XJY3"/>
<accession>A0A194XJY3</accession>
<comment type="subcellular location">
    <subcellularLocation>
        <location evidence="1">Membrane</location>
        <topology evidence="1">Multi-pass membrane protein</topology>
    </subcellularLocation>
</comment>
<organism evidence="8 9">
    <name type="scientific">Mollisia scopiformis</name>
    <name type="common">Conifer needle endophyte fungus</name>
    <name type="synonym">Phialocephala scopiformis</name>
    <dbReference type="NCBI Taxonomy" id="149040"/>
    <lineage>
        <taxon>Eukaryota</taxon>
        <taxon>Fungi</taxon>
        <taxon>Dikarya</taxon>
        <taxon>Ascomycota</taxon>
        <taxon>Pezizomycotina</taxon>
        <taxon>Leotiomycetes</taxon>
        <taxon>Helotiales</taxon>
        <taxon>Mollisiaceae</taxon>
        <taxon>Mollisia</taxon>
    </lineage>
</organism>
<feature type="transmembrane region" description="Helical" evidence="6">
    <location>
        <begin position="177"/>
        <end position="197"/>
    </location>
</feature>
<dbReference type="FunFam" id="1.20.1250.20:FF:000196">
    <property type="entry name" value="MFS toxin efflux pump (AflT)"/>
    <property type="match status" value="1"/>
</dbReference>
<evidence type="ECO:0000313" key="9">
    <source>
        <dbReference type="Proteomes" id="UP000070700"/>
    </source>
</evidence>
<proteinExistence type="predicted"/>
<dbReference type="KEGG" id="psco:LY89DRAFT_578390"/>
<keyword evidence="2 6" id="KW-0812">Transmembrane</keyword>
<dbReference type="InterPro" id="IPR011701">
    <property type="entry name" value="MFS"/>
</dbReference>
<dbReference type="PANTHER" id="PTHR23501:SF198">
    <property type="entry name" value="AZOLE RESISTANCE PROTEIN 1-RELATED"/>
    <property type="match status" value="1"/>
</dbReference>
<dbReference type="PANTHER" id="PTHR23501">
    <property type="entry name" value="MAJOR FACILITATOR SUPERFAMILY"/>
    <property type="match status" value="1"/>
</dbReference>
<dbReference type="InterPro" id="IPR020846">
    <property type="entry name" value="MFS_dom"/>
</dbReference>
<keyword evidence="4 6" id="KW-0472">Membrane</keyword>
<feature type="transmembrane region" description="Helical" evidence="6">
    <location>
        <begin position="307"/>
        <end position="324"/>
    </location>
</feature>
<dbReference type="FunCoup" id="A0A194XJY3">
    <property type="interactions" value="83"/>
</dbReference>
<name>A0A194XJY3_MOLSC</name>
<feature type="transmembrane region" description="Helical" evidence="6">
    <location>
        <begin position="266"/>
        <end position="286"/>
    </location>
</feature>
<feature type="transmembrane region" description="Helical" evidence="6">
    <location>
        <begin position="235"/>
        <end position="254"/>
    </location>
</feature>
<evidence type="ECO:0000256" key="1">
    <source>
        <dbReference type="ARBA" id="ARBA00004141"/>
    </source>
</evidence>
<dbReference type="GO" id="GO:0005886">
    <property type="term" value="C:plasma membrane"/>
    <property type="evidence" value="ECO:0007669"/>
    <property type="project" value="TreeGrafter"/>
</dbReference>
<dbReference type="Pfam" id="PF07690">
    <property type="entry name" value="MFS_1"/>
    <property type="match status" value="1"/>
</dbReference>
<dbReference type="InterPro" id="IPR036259">
    <property type="entry name" value="MFS_trans_sf"/>
</dbReference>
<dbReference type="RefSeq" id="XP_018074890.1">
    <property type="nucleotide sequence ID" value="XM_018208940.1"/>
</dbReference>
<feature type="domain" description="Major facilitator superfamily (MFS) profile" evidence="7">
    <location>
        <begin position="113"/>
        <end position="600"/>
    </location>
</feature>
<evidence type="ECO:0000256" key="3">
    <source>
        <dbReference type="ARBA" id="ARBA00022989"/>
    </source>
</evidence>
<feature type="transmembrane region" description="Helical" evidence="6">
    <location>
        <begin position="472"/>
        <end position="495"/>
    </location>
</feature>
<feature type="transmembrane region" description="Helical" evidence="6">
    <location>
        <begin position="507"/>
        <end position="526"/>
    </location>
</feature>
<feature type="transmembrane region" description="Helical" evidence="6">
    <location>
        <begin position="375"/>
        <end position="396"/>
    </location>
</feature>
<evidence type="ECO:0000313" key="8">
    <source>
        <dbReference type="EMBL" id="KUJ20535.1"/>
    </source>
</evidence>
<dbReference type="GeneID" id="28818666"/>
<dbReference type="FunFam" id="1.20.1720.10:FF:000012">
    <property type="entry name" value="MFS toxin efflux pump (AflT)"/>
    <property type="match status" value="1"/>
</dbReference>
<gene>
    <name evidence="8" type="ORF">LY89DRAFT_578390</name>
</gene>
<keyword evidence="3 6" id="KW-1133">Transmembrane helix</keyword>
<feature type="transmembrane region" description="Helical" evidence="6">
    <location>
        <begin position="416"/>
        <end position="435"/>
    </location>
</feature>
<sequence length="610" mass="64642">MANSAASNTEAERPVEEEKRISTSRRPSLPHNGSSPIPEVAPVVGGAGFVLEPSEKAEHAATAFKHAQDGHVVPEKDGSAGTSATIVQDGEAETEGEEDDEIVYPGQLQLALLTLGLCLATFTVGKDNTIIATAIPKITSVFDSLNDVGWYGSAYLLTTTALQPSFGRIYTYFNVKYTYITALVIFELGSILCAATKNSEMLIVGRAVAGAGASALFSGGMTIVGFSVPLAKRPIFIAALSSMFGISSVVGPLLGGALTDNVSWRWCFWINLPFGAVSIAVVWFFFKPPQRKSSGLTTKQKILEIDLLGAAFLICAIVCLLLALQWGGSTYPWHDSKVWGCLLGFGLLIIIFIGQQFRRGDRATIPPRIFGQRTVLFASLYSCFLSMGLYSHIYYLPFYFQAVKGTSAEGSGIRTIPYLGSVIISSIVIGGAITALGWYKPFMIVGSAIFTVGAGLIYTLTVNSSVGRWVGYQLVSGFGAGGGVQIPFIAIQVVLSSKDMPTGNAIAIFFNSLGGAISISVAQNIFSNGLKTELPKYAPDVSAGTVINAGATYLRRVVSVADLPGVLKAYMAALQQAYIIAIAVGGLATIFACFVEWKNVKGKKLTAVAA</sequence>
<feature type="transmembrane region" description="Helical" evidence="6">
    <location>
        <begin position="442"/>
        <end position="460"/>
    </location>
</feature>
<feature type="compositionally biased region" description="Basic and acidic residues" evidence="5">
    <location>
        <begin position="10"/>
        <end position="21"/>
    </location>
</feature>
<feature type="transmembrane region" description="Helical" evidence="6">
    <location>
        <begin position="577"/>
        <end position="595"/>
    </location>
</feature>
<evidence type="ECO:0000256" key="2">
    <source>
        <dbReference type="ARBA" id="ARBA00022692"/>
    </source>
</evidence>
<dbReference type="CDD" id="cd17502">
    <property type="entry name" value="MFS_Azr1_MDR_like"/>
    <property type="match status" value="1"/>
</dbReference>
<keyword evidence="9" id="KW-1185">Reference proteome</keyword>
<evidence type="ECO:0000256" key="6">
    <source>
        <dbReference type="SAM" id="Phobius"/>
    </source>
</evidence>
<dbReference type="OrthoDB" id="10021397at2759"/>
<feature type="transmembrane region" description="Helical" evidence="6">
    <location>
        <begin position="336"/>
        <end position="354"/>
    </location>
</feature>
<dbReference type="SUPFAM" id="SSF103473">
    <property type="entry name" value="MFS general substrate transporter"/>
    <property type="match status" value="1"/>
</dbReference>
<dbReference type="Gene3D" id="1.20.1720.10">
    <property type="entry name" value="Multidrug resistance protein D"/>
    <property type="match status" value="1"/>
</dbReference>
<dbReference type="EMBL" id="KQ947409">
    <property type="protein sequence ID" value="KUJ20535.1"/>
    <property type="molecule type" value="Genomic_DNA"/>
</dbReference>
<dbReference type="PROSITE" id="PS50850">
    <property type="entry name" value="MFS"/>
    <property type="match status" value="1"/>
</dbReference>
<dbReference type="GO" id="GO:0022857">
    <property type="term" value="F:transmembrane transporter activity"/>
    <property type="evidence" value="ECO:0007669"/>
    <property type="project" value="InterPro"/>
</dbReference>
<evidence type="ECO:0000256" key="5">
    <source>
        <dbReference type="SAM" id="MobiDB-lite"/>
    </source>
</evidence>
<reference evidence="8 9" key="1">
    <citation type="submission" date="2015-10" db="EMBL/GenBank/DDBJ databases">
        <title>Full genome of DAOMC 229536 Phialocephala scopiformis, a fungal endophyte of spruce producing the potent anti-insectan compound rugulosin.</title>
        <authorList>
            <consortium name="DOE Joint Genome Institute"/>
            <person name="Walker A.K."/>
            <person name="Frasz S.L."/>
            <person name="Seifert K.A."/>
            <person name="Miller J.D."/>
            <person name="Mondo S.J."/>
            <person name="Labutti K."/>
            <person name="Lipzen A."/>
            <person name="Dockter R."/>
            <person name="Kennedy M."/>
            <person name="Grigoriev I.V."/>
            <person name="Spatafora J.W."/>
        </authorList>
    </citation>
    <scope>NUCLEOTIDE SEQUENCE [LARGE SCALE GENOMIC DNA]</scope>
    <source>
        <strain evidence="8 9">CBS 120377</strain>
    </source>
</reference>
<dbReference type="InParanoid" id="A0A194XJY3"/>
<feature type="transmembrane region" description="Helical" evidence="6">
    <location>
        <begin position="203"/>
        <end position="228"/>
    </location>
</feature>
<dbReference type="Gene3D" id="1.20.1250.20">
    <property type="entry name" value="MFS general substrate transporter like domains"/>
    <property type="match status" value="1"/>
</dbReference>
<evidence type="ECO:0000256" key="4">
    <source>
        <dbReference type="ARBA" id="ARBA00023136"/>
    </source>
</evidence>
<evidence type="ECO:0000259" key="7">
    <source>
        <dbReference type="PROSITE" id="PS50850"/>
    </source>
</evidence>
<dbReference type="Proteomes" id="UP000070700">
    <property type="component" value="Unassembled WGS sequence"/>
</dbReference>
<protein>
    <submittedName>
        <fullName evidence="8">MFS general substrate transporter</fullName>
    </submittedName>
</protein>